<dbReference type="PIRSF" id="PIRSF002211">
    <property type="entry name" value="Ribosomal_L30_bac-type"/>
    <property type="match status" value="1"/>
</dbReference>
<dbReference type="Gene3D" id="3.30.1390.20">
    <property type="entry name" value="Ribosomal protein L30, ferredoxin-like fold domain"/>
    <property type="match status" value="1"/>
</dbReference>
<keyword evidence="3 7" id="KW-0689">Ribosomal protein</keyword>
<evidence type="ECO:0000256" key="3">
    <source>
        <dbReference type="ARBA" id="ARBA00022980"/>
    </source>
</evidence>
<dbReference type="NCBIfam" id="TIGR01308">
    <property type="entry name" value="rpmD_bact"/>
    <property type="match status" value="1"/>
</dbReference>
<name>A0A7T5VD72_9BACT</name>
<evidence type="ECO:0000313" key="7">
    <source>
        <dbReference type="EMBL" id="QQG65742.1"/>
    </source>
</evidence>
<dbReference type="GO" id="GO:0003735">
    <property type="term" value="F:structural constituent of ribosome"/>
    <property type="evidence" value="ECO:0007669"/>
    <property type="project" value="InterPro"/>
</dbReference>
<sequence>MKETVTFSMIRSSIGSTQKVRAILTGLGLSKMHRKVTRKNTKELRGMLAKVQHLVKIED</sequence>
<gene>
    <name evidence="7" type="primary">rpmD</name>
    <name evidence="7" type="ORF">HP555_07650</name>
</gene>
<dbReference type="SUPFAM" id="SSF55129">
    <property type="entry name" value="Ribosomal protein L30p/L7e"/>
    <property type="match status" value="1"/>
</dbReference>
<comment type="subunit">
    <text evidence="2">Part of the 50S ribosomal subunit.</text>
</comment>
<evidence type="ECO:0000313" key="8">
    <source>
        <dbReference type="Proteomes" id="UP000596092"/>
    </source>
</evidence>
<evidence type="ECO:0000256" key="5">
    <source>
        <dbReference type="ARBA" id="ARBA00035492"/>
    </source>
</evidence>
<dbReference type="CDD" id="cd01658">
    <property type="entry name" value="Ribosomal_L30"/>
    <property type="match status" value="1"/>
</dbReference>
<evidence type="ECO:0000256" key="1">
    <source>
        <dbReference type="ARBA" id="ARBA00007594"/>
    </source>
</evidence>
<dbReference type="AlphaFoldDB" id="A0A7T5VD72"/>
<protein>
    <recommendedName>
        <fullName evidence="5">50S ribosomal protein L30</fullName>
    </recommendedName>
</protein>
<accession>A0A7T5VD72</accession>
<feature type="domain" description="Large ribosomal subunit protein uL30-like ferredoxin-like fold" evidence="6">
    <location>
        <begin position="10"/>
        <end position="55"/>
    </location>
</feature>
<dbReference type="Pfam" id="PF00327">
    <property type="entry name" value="Ribosomal_L30"/>
    <property type="match status" value="1"/>
</dbReference>
<reference evidence="7 8" key="1">
    <citation type="submission" date="2020-05" db="EMBL/GenBank/DDBJ databases">
        <title>Complete genome of Desulfobulbus oligotrophicus.</title>
        <authorList>
            <person name="Podar M."/>
        </authorList>
    </citation>
    <scope>NUCLEOTIDE SEQUENCE [LARGE SCALE GENOMIC DNA]</scope>
    <source>
        <strain evidence="7 8">Prop6</strain>
    </source>
</reference>
<evidence type="ECO:0000259" key="6">
    <source>
        <dbReference type="Pfam" id="PF00327"/>
    </source>
</evidence>
<dbReference type="GO" id="GO:0006412">
    <property type="term" value="P:translation"/>
    <property type="evidence" value="ECO:0007669"/>
    <property type="project" value="InterPro"/>
</dbReference>
<dbReference type="HAMAP" id="MF_01371_B">
    <property type="entry name" value="Ribosomal_uL30_B"/>
    <property type="match status" value="1"/>
</dbReference>
<evidence type="ECO:0000256" key="2">
    <source>
        <dbReference type="ARBA" id="ARBA00011838"/>
    </source>
</evidence>
<keyword evidence="4" id="KW-0687">Ribonucleoprotein</keyword>
<dbReference type="PANTHER" id="PTHR15892:SF2">
    <property type="entry name" value="LARGE RIBOSOMAL SUBUNIT PROTEIN UL30M"/>
    <property type="match status" value="1"/>
</dbReference>
<dbReference type="InterPro" id="IPR036919">
    <property type="entry name" value="Ribo_uL30_ferredoxin-like_sf"/>
</dbReference>
<organism evidence="7 8">
    <name type="scientific">Desulfobulbus oligotrophicus</name>
    <dbReference type="NCBI Taxonomy" id="1909699"/>
    <lineage>
        <taxon>Bacteria</taxon>
        <taxon>Pseudomonadati</taxon>
        <taxon>Thermodesulfobacteriota</taxon>
        <taxon>Desulfobulbia</taxon>
        <taxon>Desulfobulbales</taxon>
        <taxon>Desulfobulbaceae</taxon>
        <taxon>Desulfobulbus</taxon>
    </lineage>
</organism>
<dbReference type="Proteomes" id="UP000596092">
    <property type="component" value="Chromosome"/>
</dbReference>
<proteinExistence type="inferred from homology"/>
<dbReference type="GO" id="GO:0015934">
    <property type="term" value="C:large ribosomal subunit"/>
    <property type="evidence" value="ECO:0007669"/>
    <property type="project" value="InterPro"/>
</dbReference>
<dbReference type="EMBL" id="CP054140">
    <property type="protein sequence ID" value="QQG65742.1"/>
    <property type="molecule type" value="Genomic_DNA"/>
</dbReference>
<dbReference type="InterPro" id="IPR016082">
    <property type="entry name" value="Ribosomal_uL30_ferredoxin-like"/>
</dbReference>
<dbReference type="InterPro" id="IPR005996">
    <property type="entry name" value="Ribosomal_uL30_bac-type"/>
</dbReference>
<evidence type="ECO:0000256" key="4">
    <source>
        <dbReference type="ARBA" id="ARBA00023274"/>
    </source>
</evidence>
<dbReference type="PANTHER" id="PTHR15892">
    <property type="entry name" value="MITOCHONDRIAL RIBOSOMAL PROTEIN L30"/>
    <property type="match status" value="1"/>
</dbReference>
<keyword evidence="8" id="KW-1185">Reference proteome</keyword>
<comment type="similarity">
    <text evidence="1">Belongs to the universal ribosomal protein uL30 family.</text>
</comment>
<dbReference type="KEGG" id="dog:HP555_07650"/>